<organism evidence="1 2">
    <name type="scientific">[Eubacterium] hominis</name>
    <dbReference type="NCBI Taxonomy" id="2764325"/>
    <lineage>
        <taxon>Bacteria</taxon>
        <taxon>Bacillati</taxon>
        <taxon>Bacillota</taxon>
        <taxon>Erysipelotrichia</taxon>
        <taxon>Erysipelotrichales</taxon>
        <taxon>Erysipelotrichaceae</taxon>
        <taxon>Amedibacillus</taxon>
    </lineage>
</organism>
<evidence type="ECO:0000313" key="2">
    <source>
        <dbReference type="Proteomes" id="UP000515856"/>
    </source>
</evidence>
<name>A0A7G9GLR2_9FIRM</name>
<protein>
    <submittedName>
        <fullName evidence="1">Uncharacterized protein</fullName>
    </submittedName>
</protein>
<gene>
    <name evidence="1" type="ORF">H9Q80_16070</name>
</gene>
<reference evidence="1 2" key="1">
    <citation type="submission" date="2020-08" db="EMBL/GenBank/DDBJ databases">
        <authorList>
            <person name="Liu C."/>
            <person name="Sun Q."/>
        </authorList>
    </citation>
    <scope>NUCLEOTIDE SEQUENCE [LARGE SCALE GENOMIC DNA]</scope>
    <source>
        <strain evidence="1 2">NSJ-61</strain>
    </source>
</reference>
<proteinExistence type="predicted"/>
<sequence length="96" mass="11539">MDKYLNIEREQIIMKIYLSQTDIRNFMRCGWKKAKIMFDKAWKMCEVDGKINVDGKIYYKYLLDILKIQESEIHRMAKIERQIKMSLPSDQGEATK</sequence>
<dbReference type="RefSeq" id="WP_117452132.1">
    <property type="nucleotide sequence ID" value="NZ_CP060636.1"/>
</dbReference>
<dbReference type="Proteomes" id="UP000515856">
    <property type="component" value="Chromosome"/>
</dbReference>
<keyword evidence="2" id="KW-1185">Reference proteome</keyword>
<dbReference type="EMBL" id="CP060636">
    <property type="protein sequence ID" value="QNM11744.1"/>
    <property type="molecule type" value="Genomic_DNA"/>
</dbReference>
<accession>A0A7G9GLR2</accession>
<dbReference type="AlphaFoldDB" id="A0A7G9GLR2"/>
<dbReference type="KEGG" id="ehn:H9Q80_16070"/>
<evidence type="ECO:0000313" key="1">
    <source>
        <dbReference type="EMBL" id="QNM11744.1"/>
    </source>
</evidence>